<keyword evidence="3" id="KW-1185">Reference proteome</keyword>
<dbReference type="RefSeq" id="XP_046015551.1">
    <property type="nucleotide sequence ID" value="XM_046163605.1"/>
</dbReference>
<organism evidence="2 3">
    <name type="scientific">Microdochium trichocladiopsis</name>
    <dbReference type="NCBI Taxonomy" id="1682393"/>
    <lineage>
        <taxon>Eukaryota</taxon>
        <taxon>Fungi</taxon>
        <taxon>Dikarya</taxon>
        <taxon>Ascomycota</taxon>
        <taxon>Pezizomycotina</taxon>
        <taxon>Sordariomycetes</taxon>
        <taxon>Xylariomycetidae</taxon>
        <taxon>Xylariales</taxon>
        <taxon>Microdochiaceae</taxon>
        <taxon>Microdochium</taxon>
    </lineage>
</organism>
<gene>
    <name evidence="2" type="ORF">B0I36DRAFT_92903</name>
</gene>
<feature type="compositionally biased region" description="Polar residues" evidence="1">
    <location>
        <begin position="89"/>
        <end position="105"/>
    </location>
</feature>
<dbReference type="AlphaFoldDB" id="A0A9P9BR12"/>
<accession>A0A9P9BR12</accession>
<protein>
    <submittedName>
        <fullName evidence="2">Uncharacterized protein</fullName>
    </submittedName>
</protein>
<name>A0A9P9BR12_9PEZI</name>
<dbReference type="GeneID" id="70193151"/>
<evidence type="ECO:0000313" key="3">
    <source>
        <dbReference type="Proteomes" id="UP000756346"/>
    </source>
</evidence>
<reference evidence="2" key="1">
    <citation type="journal article" date="2021" name="Nat. Commun.">
        <title>Genetic determinants of endophytism in the Arabidopsis root mycobiome.</title>
        <authorList>
            <person name="Mesny F."/>
            <person name="Miyauchi S."/>
            <person name="Thiergart T."/>
            <person name="Pickel B."/>
            <person name="Atanasova L."/>
            <person name="Karlsson M."/>
            <person name="Huettel B."/>
            <person name="Barry K.W."/>
            <person name="Haridas S."/>
            <person name="Chen C."/>
            <person name="Bauer D."/>
            <person name="Andreopoulos W."/>
            <person name="Pangilinan J."/>
            <person name="LaButti K."/>
            <person name="Riley R."/>
            <person name="Lipzen A."/>
            <person name="Clum A."/>
            <person name="Drula E."/>
            <person name="Henrissat B."/>
            <person name="Kohler A."/>
            <person name="Grigoriev I.V."/>
            <person name="Martin F.M."/>
            <person name="Hacquard S."/>
        </authorList>
    </citation>
    <scope>NUCLEOTIDE SEQUENCE</scope>
    <source>
        <strain evidence="2">MPI-CAGE-CH-0230</strain>
    </source>
</reference>
<feature type="region of interest" description="Disordered" evidence="1">
    <location>
        <begin position="79"/>
        <end position="110"/>
    </location>
</feature>
<comment type="caution">
    <text evidence="2">The sequence shown here is derived from an EMBL/GenBank/DDBJ whole genome shotgun (WGS) entry which is preliminary data.</text>
</comment>
<dbReference type="EMBL" id="JAGTJQ010000003">
    <property type="protein sequence ID" value="KAH7035458.1"/>
    <property type="molecule type" value="Genomic_DNA"/>
</dbReference>
<dbReference type="Proteomes" id="UP000756346">
    <property type="component" value="Unassembled WGS sequence"/>
</dbReference>
<evidence type="ECO:0000256" key="1">
    <source>
        <dbReference type="SAM" id="MobiDB-lite"/>
    </source>
</evidence>
<evidence type="ECO:0000313" key="2">
    <source>
        <dbReference type="EMBL" id="KAH7035458.1"/>
    </source>
</evidence>
<proteinExistence type="predicted"/>
<sequence length="152" mass="17083">MISLSETASRAGCLARQTTASRWRLDMVPFGHHLRTAHGALATLPAACLGCLAHTALHRFWPHEIEGCWRGKDWGRGMGRRRQDMARQRGSTQRQRGAGGQTSILNPPGRQQELARHQRLFLDYFPGLTWCSSDELVTAASEQDVCYNRRPS</sequence>